<evidence type="ECO:0000313" key="4">
    <source>
        <dbReference type="Proteomes" id="UP000178797"/>
    </source>
</evidence>
<protein>
    <recommendedName>
        <fullName evidence="2">DUF305 domain-containing protein</fullName>
    </recommendedName>
</protein>
<dbReference type="InterPro" id="IPR005183">
    <property type="entry name" value="DUF305_CopM-like"/>
</dbReference>
<keyword evidence="1" id="KW-0472">Membrane</keyword>
<comment type="caution">
    <text evidence="3">The sequence shown here is derived from an EMBL/GenBank/DDBJ whole genome shotgun (WGS) entry which is preliminary data.</text>
</comment>
<dbReference type="Gene3D" id="1.20.1260.10">
    <property type="match status" value="1"/>
</dbReference>
<accession>A0A1F7RV81</accession>
<dbReference type="Pfam" id="PF03713">
    <property type="entry name" value="DUF305"/>
    <property type="match status" value="1"/>
</dbReference>
<evidence type="ECO:0000313" key="3">
    <source>
        <dbReference type="EMBL" id="OGL45475.1"/>
    </source>
</evidence>
<organism evidence="3 4">
    <name type="scientific">Candidatus Schekmanbacteria bacterium RBG_16_38_10</name>
    <dbReference type="NCBI Taxonomy" id="1817879"/>
    <lineage>
        <taxon>Bacteria</taxon>
        <taxon>Candidatus Schekmaniibacteriota</taxon>
    </lineage>
</organism>
<evidence type="ECO:0000256" key="1">
    <source>
        <dbReference type="SAM" id="Phobius"/>
    </source>
</evidence>
<proteinExistence type="predicted"/>
<dbReference type="PANTHER" id="PTHR36933:SF1">
    <property type="entry name" value="SLL0788 PROTEIN"/>
    <property type="match status" value="1"/>
</dbReference>
<dbReference type="EMBL" id="MGDE01000132">
    <property type="protein sequence ID" value="OGL45475.1"/>
    <property type="molecule type" value="Genomic_DNA"/>
</dbReference>
<name>A0A1F7RV81_9BACT</name>
<dbReference type="Proteomes" id="UP000178797">
    <property type="component" value="Unassembled WGS sequence"/>
</dbReference>
<reference evidence="3 4" key="1">
    <citation type="journal article" date="2016" name="Nat. Commun.">
        <title>Thousands of microbial genomes shed light on interconnected biogeochemical processes in an aquifer system.</title>
        <authorList>
            <person name="Anantharaman K."/>
            <person name="Brown C.T."/>
            <person name="Hug L.A."/>
            <person name="Sharon I."/>
            <person name="Castelle C.J."/>
            <person name="Probst A.J."/>
            <person name="Thomas B.C."/>
            <person name="Singh A."/>
            <person name="Wilkins M.J."/>
            <person name="Karaoz U."/>
            <person name="Brodie E.L."/>
            <person name="Williams K.H."/>
            <person name="Hubbard S.S."/>
            <person name="Banfield J.F."/>
        </authorList>
    </citation>
    <scope>NUCLEOTIDE SEQUENCE [LARGE SCALE GENOMIC DNA]</scope>
</reference>
<gene>
    <name evidence="3" type="ORF">A2W05_07300</name>
</gene>
<feature type="transmembrane region" description="Helical" evidence="1">
    <location>
        <begin position="6"/>
        <end position="28"/>
    </location>
</feature>
<dbReference type="AlphaFoldDB" id="A0A1F7RV81"/>
<dbReference type="PANTHER" id="PTHR36933">
    <property type="entry name" value="SLL0788 PROTEIN"/>
    <property type="match status" value="1"/>
</dbReference>
<keyword evidence="1" id="KW-1133">Transmembrane helix</keyword>
<feature type="domain" description="DUF305" evidence="2">
    <location>
        <begin position="39"/>
        <end position="136"/>
    </location>
</feature>
<evidence type="ECO:0000259" key="2">
    <source>
        <dbReference type="Pfam" id="PF03713"/>
    </source>
</evidence>
<keyword evidence="1" id="KW-0812">Transmembrane</keyword>
<dbReference type="InterPro" id="IPR012347">
    <property type="entry name" value="Ferritin-like"/>
</dbReference>
<sequence>MKDNTTLYLIIGVLAGVIVGILIASSSVRARNYPMMNMMGMGQMRFNDTDSTTMGEGGEFNMGHMGESMSRMMDDLQEYSGSEFDREFMERMIDHHQGAIDMAELAPQKSNRMEIKNLSNDIISAQKKEIEMMKSWMSEWFNN</sequence>